<dbReference type="Proteomes" id="UP000630615">
    <property type="component" value="Unassembled WGS sequence"/>
</dbReference>
<comment type="caution">
    <text evidence="1">The sequence shown here is derived from an EMBL/GenBank/DDBJ whole genome shotgun (WGS) entry which is preliminary data.</text>
</comment>
<accession>A0ABQ1PBZ4</accession>
<sequence>MNIISVKAVTYWLGTQNKPISELYIDENGKNKVVEIENTPQNIELLNNLQDINIVSTFKVKEDSNIKVNMRRKVPKELKIELL</sequence>
<reference evidence="2" key="1">
    <citation type="journal article" date="2019" name="Int. J. Syst. Evol. Microbiol.">
        <title>The Global Catalogue of Microorganisms (GCM) 10K type strain sequencing project: providing services to taxonomists for standard genome sequencing and annotation.</title>
        <authorList>
            <consortium name="The Broad Institute Genomics Platform"/>
            <consortium name="The Broad Institute Genome Sequencing Center for Infectious Disease"/>
            <person name="Wu L."/>
            <person name="Ma J."/>
        </authorList>
    </citation>
    <scope>NUCLEOTIDE SEQUENCE [LARGE SCALE GENOMIC DNA]</scope>
    <source>
        <strain evidence="2">CGMCC 1.15942</strain>
    </source>
</reference>
<evidence type="ECO:0000313" key="1">
    <source>
        <dbReference type="EMBL" id="GGC94224.1"/>
    </source>
</evidence>
<keyword evidence="2" id="KW-1185">Reference proteome</keyword>
<gene>
    <name evidence="1" type="ORF">GCM10011573_24830</name>
</gene>
<dbReference type="EMBL" id="BMKI01000005">
    <property type="protein sequence ID" value="GGC94224.1"/>
    <property type="molecule type" value="Genomic_DNA"/>
</dbReference>
<protein>
    <submittedName>
        <fullName evidence="1">Uncharacterized protein</fullName>
    </submittedName>
</protein>
<proteinExistence type="predicted"/>
<name>A0ABQ1PBZ4_9ENTE</name>
<evidence type="ECO:0000313" key="2">
    <source>
        <dbReference type="Proteomes" id="UP000630615"/>
    </source>
</evidence>
<organism evidence="1 2">
    <name type="scientific">Enterococcus wangshanyuanii</name>
    <dbReference type="NCBI Taxonomy" id="2005703"/>
    <lineage>
        <taxon>Bacteria</taxon>
        <taxon>Bacillati</taxon>
        <taxon>Bacillota</taxon>
        <taxon>Bacilli</taxon>
        <taxon>Lactobacillales</taxon>
        <taxon>Enterococcaceae</taxon>
        <taxon>Enterococcus</taxon>
    </lineage>
</organism>